<name>A0A2N0Z023_9BACI</name>
<dbReference type="InterPro" id="IPR048147">
    <property type="entry name" value="CBO0543-like"/>
</dbReference>
<evidence type="ECO:0000313" key="3">
    <source>
        <dbReference type="Proteomes" id="UP000233375"/>
    </source>
</evidence>
<keyword evidence="1" id="KW-0812">Transmembrane</keyword>
<feature type="transmembrane region" description="Helical" evidence="1">
    <location>
        <begin position="61"/>
        <end position="78"/>
    </location>
</feature>
<reference evidence="2 3" key="1">
    <citation type="journal article" date="2003" name="Int. J. Syst. Evol. Microbiol.">
        <title>Bacillus nealsonii sp. nov., isolated from a spacecraft-assembly facility, whose spores are gamma-radiation resistant.</title>
        <authorList>
            <person name="Venkateswaran K."/>
            <person name="Kempf M."/>
            <person name="Chen F."/>
            <person name="Satomi M."/>
            <person name="Nicholson W."/>
            <person name="Kern R."/>
        </authorList>
    </citation>
    <scope>NUCLEOTIDE SEQUENCE [LARGE SCALE GENOMIC DNA]</scope>
    <source>
        <strain evidence="2 3">FO-92</strain>
    </source>
</reference>
<feature type="transmembrane region" description="Helical" evidence="1">
    <location>
        <begin position="128"/>
        <end position="148"/>
    </location>
</feature>
<dbReference type="NCBIfam" id="NF041644">
    <property type="entry name" value="CBO0543_fam"/>
    <property type="match status" value="1"/>
</dbReference>
<evidence type="ECO:0000313" key="2">
    <source>
        <dbReference type="EMBL" id="PKG22862.1"/>
    </source>
</evidence>
<dbReference type="EMBL" id="PISE01000031">
    <property type="protein sequence ID" value="PKG22862.1"/>
    <property type="molecule type" value="Genomic_DNA"/>
</dbReference>
<evidence type="ECO:0000256" key="1">
    <source>
        <dbReference type="SAM" id="Phobius"/>
    </source>
</evidence>
<sequence length="191" mass="22935">MNKDQVKSLNQLENIQENLANKWDHYWSTYSNIDTWQFWINLLFFIVPLSILYFKIDKKKAFHLGFYGYSIHMLSTYIDGYATRHGFWEYPYKLTSILSINLVLDSSLIPIVYIFVYQWTLNHKKNYYIYAILASIFFAFIFKPILALHNLIRLSNGANYFHLFFSYVSVSLIAKWITNLFFHFEKKNKKA</sequence>
<feature type="transmembrane region" description="Helical" evidence="1">
    <location>
        <begin position="98"/>
        <end position="116"/>
    </location>
</feature>
<dbReference type="Proteomes" id="UP000233375">
    <property type="component" value="Unassembled WGS sequence"/>
</dbReference>
<comment type="caution">
    <text evidence="2">The sequence shown here is derived from an EMBL/GenBank/DDBJ whole genome shotgun (WGS) entry which is preliminary data.</text>
</comment>
<keyword evidence="3" id="KW-1185">Reference proteome</keyword>
<accession>A0A2N0Z023</accession>
<proteinExistence type="predicted"/>
<dbReference type="AlphaFoldDB" id="A0A2N0Z023"/>
<feature type="transmembrane region" description="Helical" evidence="1">
    <location>
        <begin position="160"/>
        <end position="182"/>
    </location>
</feature>
<keyword evidence="1" id="KW-1133">Transmembrane helix</keyword>
<dbReference type="OrthoDB" id="2591789at2"/>
<feature type="transmembrane region" description="Helical" evidence="1">
    <location>
        <begin position="36"/>
        <end position="54"/>
    </location>
</feature>
<keyword evidence="1" id="KW-0472">Membrane</keyword>
<dbReference type="RefSeq" id="WP_101177883.1">
    <property type="nucleotide sequence ID" value="NZ_PISE01000031.1"/>
</dbReference>
<gene>
    <name evidence="2" type="ORF">CWS01_14350</name>
</gene>
<protein>
    <submittedName>
        <fullName evidence="2">Uncharacterized protein</fullName>
    </submittedName>
</protein>
<organism evidence="2 3">
    <name type="scientific">Niallia nealsonii</name>
    <dbReference type="NCBI Taxonomy" id="115979"/>
    <lineage>
        <taxon>Bacteria</taxon>
        <taxon>Bacillati</taxon>
        <taxon>Bacillota</taxon>
        <taxon>Bacilli</taxon>
        <taxon>Bacillales</taxon>
        <taxon>Bacillaceae</taxon>
        <taxon>Niallia</taxon>
    </lineage>
</organism>